<dbReference type="AlphaFoldDB" id="A0A1H7MQM8"/>
<organism evidence="2 3">
    <name type="scientific">Ruminococcus albus</name>
    <dbReference type="NCBI Taxonomy" id="1264"/>
    <lineage>
        <taxon>Bacteria</taxon>
        <taxon>Bacillati</taxon>
        <taxon>Bacillota</taxon>
        <taxon>Clostridia</taxon>
        <taxon>Eubacteriales</taxon>
        <taxon>Oscillospiraceae</taxon>
        <taxon>Ruminococcus</taxon>
    </lineage>
</organism>
<evidence type="ECO:0000313" key="3">
    <source>
        <dbReference type="Proteomes" id="UP000186015"/>
    </source>
</evidence>
<name>A0A1H7MQM8_RUMAL</name>
<keyword evidence="1" id="KW-0472">Membrane</keyword>
<feature type="transmembrane region" description="Helical" evidence="1">
    <location>
        <begin position="12"/>
        <end position="33"/>
    </location>
</feature>
<proteinExistence type="predicted"/>
<gene>
    <name evidence="2" type="ORF">SAMN05216469_112106</name>
</gene>
<keyword evidence="1" id="KW-1133">Transmembrane helix</keyword>
<dbReference type="Proteomes" id="UP000186015">
    <property type="component" value="Unassembled WGS sequence"/>
</dbReference>
<accession>A0A1H7MQM8</accession>
<reference evidence="2 3" key="1">
    <citation type="submission" date="2016-10" db="EMBL/GenBank/DDBJ databases">
        <authorList>
            <person name="de Groot N.N."/>
        </authorList>
    </citation>
    <scope>NUCLEOTIDE SEQUENCE [LARGE SCALE GENOMIC DNA]</scope>
    <source>
        <strain evidence="2 3">KH2T6</strain>
    </source>
</reference>
<sequence length="58" mass="6274">MNSNKHSTAAQLHIVANGIVHVMIAAGVTIAAIHFNRIGILWFYLIPLIGMSADFKGE</sequence>
<protein>
    <submittedName>
        <fullName evidence="2">Uncharacterized protein</fullName>
    </submittedName>
</protein>
<keyword evidence="1" id="KW-0812">Transmembrane</keyword>
<evidence type="ECO:0000256" key="1">
    <source>
        <dbReference type="SAM" id="Phobius"/>
    </source>
</evidence>
<dbReference type="EMBL" id="FOAT01000012">
    <property type="protein sequence ID" value="SEL13636.1"/>
    <property type="molecule type" value="Genomic_DNA"/>
</dbReference>
<dbReference type="RefSeq" id="WP_170844299.1">
    <property type="nucleotide sequence ID" value="NZ_FOAT01000012.1"/>
</dbReference>
<evidence type="ECO:0000313" key="2">
    <source>
        <dbReference type="EMBL" id="SEL13636.1"/>
    </source>
</evidence>